<reference evidence="2 3" key="1">
    <citation type="journal article" date="2011" name="Front. Microbiol.">
        <title>Genomic signatures of strain selection and enhancement in Bacillus atrophaeus var. globigii, a historical biowarfare simulant.</title>
        <authorList>
            <person name="Gibbons H.S."/>
            <person name="Broomall S.M."/>
            <person name="McNew L.A."/>
            <person name="Daligault H."/>
            <person name="Chapman C."/>
            <person name="Bruce D."/>
            <person name="Karavis M."/>
            <person name="Krepps M."/>
            <person name="McGregor P.A."/>
            <person name="Hong C."/>
            <person name="Park K.H."/>
            <person name="Akmal A."/>
            <person name="Feldman A."/>
            <person name="Lin J.S."/>
            <person name="Chang W.E."/>
            <person name="Higgs B.W."/>
            <person name="Demirev P."/>
            <person name="Lindquist J."/>
            <person name="Liem A."/>
            <person name="Fochler E."/>
            <person name="Read T.D."/>
            <person name="Tapia R."/>
            <person name="Johnson S."/>
            <person name="Bishop-Lilly K.A."/>
            <person name="Detter C."/>
            <person name="Han C."/>
            <person name="Sozhamannan S."/>
            <person name="Rosenzweig C.N."/>
            <person name="Skowronski E.W."/>
        </authorList>
    </citation>
    <scope>NUCLEOTIDE SEQUENCE [LARGE SCALE GENOMIC DNA]</scope>
    <source>
        <strain evidence="2 3">MLST1</strain>
    </source>
</reference>
<dbReference type="AlphaFoldDB" id="A0A432WA88"/>
<organism evidence="2 3">
    <name type="scientific">Aliidiomarina minuta</name>
    <dbReference type="NCBI Taxonomy" id="880057"/>
    <lineage>
        <taxon>Bacteria</taxon>
        <taxon>Pseudomonadati</taxon>
        <taxon>Pseudomonadota</taxon>
        <taxon>Gammaproteobacteria</taxon>
        <taxon>Alteromonadales</taxon>
        <taxon>Idiomarinaceae</taxon>
        <taxon>Aliidiomarina</taxon>
    </lineage>
</organism>
<evidence type="ECO:0000313" key="2">
    <source>
        <dbReference type="EMBL" id="RUO27077.1"/>
    </source>
</evidence>
<proteinExistence type="predicted"/>
<name>A0A432WA88_9GAMM</name>
<keyword evidence="1" id="KW-1133">Transmembrane helix</keyword>
<gene>
    <name evidence="2" type="ORF">CWE09_01950</name>
</gene>
<evidence type="ECO:0000313" key="3">
    <source>
        <dbReference type="Proteomes" id="UP000288293"/>
    </source>
</evidence>
<protein>
    <submittedName>
        <fullName evidence="2">Uncharacterized protein</fullName>
    </submittedName>
</protein>
<dbReference type="EMBL" id="PIPL01000001">
    <property type="protein sequence ID" value="RUO27077.1"/>
    <property type="molecule type" value="Genomic_DNA"/>
</dbReference>
<accession>A0A432WA88</accession>
<dbReference type="Proteomes" id="UP000288293">
    <property type="component" value="Unassembled WGS sequence"/>
</dbReference>
<keyword evidence="3" id="KW-1185">Reference proteome</keyword>
<feature type="transmembrane region" description="Helical" evidence="1">
    <location>
        <begin position="99"/>
        <end position="118"/>
    </location>
</feature>
<dbReference type="OrthoDB" id="1551090at2"/>
<sequence length="122" mass="13163">MIRLAIWTVSWVAAIALARFGPDYIWGSNQLLTVGAILLNLGIGLGLIVANIQHLKTLDEMMQKIQLEAMGISLGIGVIGGIGYALLNASNIISIDAEIAHLVILIAVSYLVAIFVGYRRYQ</sequence>
<keyword evidence="1" id="KW-0472">Membrane</keyword>
<evidence type="ECO:0000256" key="1">
    <source>
        <dbReference type="SAM" id="Phobius"/>
    </source>
</evidence>
<feature type="transmembrane region" description="Helical" evidence="1">
    <location>
        <begin position="34"/>
        <end position="55"/>
    </location>
</feature>
<comment type="caution">
    <text evidence="2">The sequence shown here is derived from an EMBL/GenBank/DDBJ whole genome shotgun (WGS) entry which is preliminary data.</text>
</comment>
<feature type="transmembrane region" description="Helical" evidence="1">
    <location>
        <begin position="67"/>
        <end position="87"/>
    </location>
</feature>
<keyword evidence="1" id="KW-0812">Transmembrane</keyword>